<feature type="non-terminal residue" evidence="3">
    <location>
        <position position="455"/>
    </location>
</feature>
<proteinExistence type="predicted"/>
<feature type="compositionally biased region" description="Low complexity" evidence="2">
    <location>
        <begin position="361"/>
        <end position="385"/>
    </location>
</feature>
<organism evidence="3 4">
    <name type="scientific">Prorocentrum cordatum</name>
    <dbReference type="NCBI Taxonomy" id="2364126"/>
    <lineage>
        <taxon>Eukaryota</taxon>
        <taxon>Sar</taxon>
        <taxon>Alveolata</taxon>
        <taxon>Dinophyceae</taxon>
        <taxon>Prorocentrales</taxon>
        <taxon>Prorocentraceae</taxon>
        <taxon>Prorocentrum</taxon>
    </lineage>
</organism>
<sequence length="455" mass="48023">MAWGKAKGGGKGVSCTDVWPPLVPGPLFGKGGGGVQDQDDNQQPGKKWKCQACGCAKNAARFYYCKHCGAYKQVPSSAWSGDAARQLFGYGQLNGGAAWGKGPGGGDAGLRQKGAGGGFPQGGGQQPAPAGAAAAKFTAAEYETMAGFAERMGDSAGAAAHRRAAKALTAPKPAEEAIQVRLNRAHWKVHGINKRLESAVEKYEQYEAQLNNQKTVVLELRAELTNAEGEHATLLQDLVESQEAAKHPPTSTVKLALEDIMDKERLAKVFDISVSDLFKCDGVELDESDNIEIESRVQQLKAGLAAMASTLFAEAKQKVDGLKSAHALHIKRLAAKRPRVKQEAAFEEPPDAGDPAEGDEGAAQPPSAEAEPGTAPAPGTPQTATVDLSAGKSGPLCKELFQAEAAQARQAQRALRQQLRPRLLRQALLVSALTALPRPLTQPMISYPLEASPDT</sequence>
<name>A0ABN9S195_9DINO</name>
<dbReference type="Proteomes" id="UP001189429">
    <property type="component" value="Unassembled WGS sequence"/>
</dbReference>
<evidence type="ECO:0000313" key="4">
    <source>
        <dbReference type="Proteomes" id="UP001189429"/>
    </source>
</evidence>
<accession>A0ABN9S195</accession>
<evidence type="ECO:0000313" key="3">
    <source>
        <dbReference type="EMBL" id="CAK0825491.1"/>
    </source>
</evidence>
<feature type="compositionally biased region" description="Acidic residues" evidence="2">
    <location>
        <begin position="345"/>
        <end position="360"/>
    </location>
</feature>
<protein>
    <recommendedName>
        <fullName evidence="5">RanBP2-type domain-containing protein</fullName>
    </recommendedName>
</protein>
<gene>
    <name evidence="3" type="ORF">PCOR1329_LOCUS25609</name>
</gene>
<feature type="region of interest" description="Disordered" evidence="2">
    <location>
        <begin position="101"/>
        <end position="132"/>
    </location>
</feature>
<evidence type="ECO:0008006" key="5">
    <source>
        <dbReference type="Google" id="ProtNLM"/>
    </source>
</evidence>
<keyword evidence="1" id="KW-0175">Coiled coil</keyword>
<reference evidence="3" key="1">
    <citation type="submission" date="2023-10" db="EMBL/GenBank/DDBJ databases">
        <authorList>
            <person name="Chen Y."/>
            <person name="Shah S."/>
            <person name="Dougan E. K."/>
            <person name="Thang M."/>
            <person name="Chan C."/>
        </authorList>
    </citation>
    <scope>NUCLEOTIDE SEQUENCE [LARGE SCALE GENOMIC DNA]</scope>
</reference>
<dbReference type="EMBL" id="CAUYUJ010008969">
    <property type="protein sequence ID" value="CAK0825491.1"/>
    <property type="molecule type" value="Genomic_DNA"/>
</dbReference>
<evidence type="ECO:0000256" key="1">
    <source>
        <dbReference type="SAM" id="Coils"/>
    </source>
</evidence>
<keyword evidence="4" id="KW-1185">Reference proteome</keyword>
<feature type="compositionally biased region" description="Gly residues" evidence="2">
    <location>
        <begin position="101"/>
        <end position="125"/>
    </location>
</feature>
<evidence type="ECO:0000256" key="2">
    <source>
        <dbReference type="SAM" id="MobiDB-lite"/>
    </source>
</evidence>
<feature type="region of interest" description="Disordered" evidence="2">
    <location>
        <begin position="339"/>
        <end position="391"/>
    </location>
</feature>
<comment type="caution">
    <text evidence="3">The sequence shown here is derived from an EMBL/GenBank/DDBJ whole genome shotgun (WGS) entry which is preliminary data.</text>
</comment>
<feature type="coiled-coil region" evidence="1">
    <location>
        <begin position="189"/>
        <end position="237"/>
    </location>
</feature>